<name>A0ABD2NS82_9CUCU</name>
<dbReference type="SUPFAM" id="SSF158639">
    <property type="entry name" value="ENT-like"/>
    <property type="match status" value="1"/>
</dbReference>
<gene>
    <name evidence="4" type="ORF">HHI36_004693</name>
</gene>
<dbReference type="SMART" id="SM01191">
    <property type="entry name" value="ENT"/>
    <property type="match status" value="1"/>
</dbReference>
<dbReference type="EMBL" id="JABFTP020000144">
    <property type="protein sequence ID" value="KAL3281485.1"/>
    <property type="molecule type" value="Genomic_DNA"/>
</dbReference>
<dbReference type="Proteomes" id="UP001516400">
    <property type="component" value="Unassembled WGS sequence"/>
</dbReference>
<dbReference type="GO" id="GO:0005634">
    <property type="term" value="C:nucleus"/>
    <property type="evidence" value="ECO:0007669"/>
    <property type="project" value="UniProtKB-SubCell"/>
</dbReference>
<comment type="subcellular location">
    <subcellularLocation>
        <location evidence="1">Nucleus</location>
    </subcellularLocation>
</comment>
<evidence type="ECO:0000256" key="1">
    <source>
        <dbReference type="ARBA" id="ARBA00004123"/>
    </source>
</evidence>
<protein>
    <recommendedName>
        <fullName evidence="3">ENT domain-containing protein</fullName>
    </recommendedName>
</protein>
<keyword evidence="2" id="KW-0539">Nucleus</keyword>
<evidence type="ECO:0000259" key="3">
    <source>
        <dbReference type="PROSITE" id="PS51138"/>
    </source>
</evidence>
<dbReference type="PANTHER" id="PTHR16500:SF3">
    <property type="entry name" value="BRCA2-INTERACTING TRANSCRIPTIONAL REPRESSOR EMSY"/>
    <property type="match status" value="1"/>
</dbReference>
<keyword evidence="5" id="KW-1185">Reference proteome</keyword>
<dbReference type="InterPro" id="IPR033482">
    <property type="entry name" value="EMSY"/>
</dbReference>
<evidence type="ECO:0000313" key="4">
    <source>
        <dbReference type="EMBL" id="KAL3281485.1"/>
    </source>
</evidence>
<dbReference type="AlphaFoldDB" id="A0ABD2NS82"/>
<dbReference type="InterPro" id="IPR005491">
    <property type="entry name" value="ENT_dom"/>
</dbReference>
<accession>A0ABD2NS82</accession>
<dbReference type="PANTHER" id="PTHR16500">
    <property type="entry name" value="BRCA2-INTERACTING TRANSCRIPTIONAL REPRESSOR EMSY"/>
    <property type="match status" value="1"/>
</dbReference>
<dbReference type="Pfam" id="PF03735">
    <property type="entry name" value="ENT"/>
    <property type="match status" value="1"/>
</dbReference>
<organism evidence="4 5">
    <name type="scientific">Cryptolaemus montrouzieri</name>
    <dbReference type="NCBI Taxonomy" id="559131"/>
    <lineage>
        <taxon>Eukaryota</taxon>
        <taxon>Metazoa</taxon>
        <taxon>Ecdysozoa</taxon>
        <taxon>Arthropoda</taxon>
        <taxon>Hexapoda</taxon>
        <taxon>Insecta</taxon>
        <taxon>Pterygota</taxon>
        <taxon>Neoptera</taxon>
        <taxon>Endopterygota</taxon>
        <taxon>Coleoptera</taxon>
        <taxon>Polyphaga</taxon>
        <taxon>Cucujiformia</taxon>
        <taxon>Coccinelloidea</taxon>
        <taxon>Coccinellidae</taxon>
        <taxon>Scymninae</taxon>
        <taxon>Scymnini</taxon>
        <taxon>Cryptolaemus</taxon>
    </lineage>
</organism>
<comment type="caution">
    <text evidence="4">The sequence shown here is derived from an EMBL/GenBank/DDBJ whole genome shotgun (WGS) entry which is preliminary data.</text>
</comment>
<proteinExistence type="predicted"/>
<feature type="domain" description="ENT" evidence="3">
    <location>
        <begin position="13"/>
        <end position="98"/>
    </location>
</feature>
<dbReference type="PROSITE" id="PS51138">
    <property type="entry name" value="ENT"/>
    <property type="match status" value="1"/>
</dbReference>
<sequence length="656" mass="73374">MWPLLLDMTRDESIQSLRNLELEAYSHLVSALRAQGPLNPDKRKLLKETSNALNISQERHRAEVRRALSDEKLSTIAYHISGQNEYAEEWAQEGRRVIPLMPRTTPQTAYLAIADEVAEGADQNNKLLPLPASTERKHSAVPLNQNILGECNKPNSFRIPDVPKHEESKKRKFSESSLAQHLLGPSKISKIQQIYRQKTKSKTKEQLANIKSDLEQQELLLNKGQYPLVTQKLPQTLKIPVSTPITTVSSNGSKINLLQNINLQNSLSTVSDDQPDTVQDHYIVQKLNEQNYATPQTTNLSENSTNRLKFLTKSNNNIMFKSLTTSAGTNTNSDLQKTFKMCPSGRTVMKSVPTTGQKLIVVSNAQTVSSGSILQRTLTIPFVKNISVKNFDKFKIVTTTATPITLATSVVNTNNFNSVKHKVVTVRTNNTVNTGKKAFPLNQLQMLNRGSIKVLPLGGKILGKTSTSTTPSSMYFMNTMGNMQTSTKSINSLPLVSARKVAESIEEAQGTLSQNMELSGPESKINEKQKEDPHTFPNIFAKGNLVPVVEDYDAKIDEFHIQTVPMNSQETVVEVQCESEIRTDEIIQNMEMDRRGLVCLPEIECFISEAEIIDTSEKMLITDNPVNISHERQEMNIDVCEDKNDQQIDLSENKQD</sequence>
<evidence type="ECO:0000313" key="5">
    <source>
        <dbReference type="Proteomes" id="UP001516400"/>
    </source>
</evidence>
<dbReference type="Gene3D" id="1.10.1240.40">
    <property type="entry name" value="ENT domain"/>
    <property type="match status" value="1"/>
</dbReference>
<dbReference type="InterPro" id="IPR036142">
    <property type="entry name" value="ENT_dom-like_sf"/>
</dbReference>
<evidence type="ECO:0000256" key="2">
    <source>
        <dbReference type="ARBA" id="ARBA00023242"/>
    </source>
</evidence>
<reference evidence="4 5" key="1">
    <citation type="journal article" date="2021" name="BMC Biol.">
        <title>Horizontally acquired antibacterial genes associated with adaptive radiation of ladybird beetles.</title>
        <authorList>
            <person name="Li H.S."/>
            <person name="Tang X.F."/>
            <person name="Huang Y.H."/>
            <person name="Xu Z.Y."/>
            <person name="Chen M.L."/>
            <person name="Du X.Y."/>
            <person name="Qiu B.Y."/>
            <person name="Chen P.T."/>
            <person name="Zhang W."/>
            <person name="Slipinski A."/>
            <person name="Escalona H.E."/>
            <person name="Waterhouse R.M."/>
            <person name="Zwick A."/>
            <person name="Pang H."/>
        </authorList>
    </citation>
    <scope>NUCLEOTIDE SEQUENCE [LARGE SCALE GENOMIC DNA]</scope>
    <source>
        <strain evidence="4">SYSU2018</strain>
    </source>
</reference>